<name>A0A2J6PNQ1_9HELO</name>
<protein>
    <submittedName>
        <fullName evidence="2">Uncharacterized protein</fullName>
    </submittedName>
</protein>
<gene>
    <name evidence="2" type="ORF">NA56DRAFT_709785</name>
</gene>
<feature type="compositionally biased region" description="Basic and acidic residues" evidence="1">
    <location>
        <begin position="115"/>
        <end position="124"/>
    </location>
</feature>
<accession>A0A2J6PNQ1</accession>
<keyword evidence="3" id="KW-1185">Reference proteome</keyword>
<evidence type="ECO:0000313" key="2">
    <source>
        <dbReference type="EMBL" id="PMD15658.1"/>
    </source>
</evidence>
<dbReference type="OrthoDB" id="3559255at2759"/>
<evidence type="ECO:0000256" key="1">
    <source>
        <dbReference type="SAM" id="MobiDB-lite"/>
    </source>
</evidence>
<proteinExistence type="predicted"/>
<feature type="region of interest" description="Disordered" evidence="1">
    <location>
        <begin position="1"/>
        <end position="38"/>
    </location>
</feature>
<reference evidence="2 3" key="1">
    <citation type="submission" date="2016-05" db="EMBL/GenBank/DDBJ databases">
        <title>A degradative enzymes factory behind the ericoid mycorrhizal symbiosis.</title>
        <authorList>
            <consortium name="DOE Joint Genome Institute"/>
            <person name="Martino E."/>
            <person name="Morin E."/>
            <person name="Grelet G."/>
            <person name="Kuo A."/>
            <person name="Kohler A."/>
            <person name="Daghino S."/>
            <person name="Barry K."/>
            <person name="Choi C."/>
            <person name="Cichocki N."/>
            <person name="Clum A."/>
            <person name="Copeland A."/>
            <person name="Hainaut M."/>
            <person name="Haridas S."/>
            <person name="Labutti K."/>
            <person name="Lindquist E."/>
            <person name="Lipzen A."/>
            <person name="Khouja H.-R."/>
            <person name="Murat C."/>
            <person name="Ohm R."/>
            <person name="Olson A."/>
            <person name="Spatafora J."/>
            <person name="Veneault-Fourrey C."/>
            <person name="Henrissat B."/>
            <person name="Grigoriev I."/>
            <person name="Martin F."/>
            <person name="Perotto S."/>
        </authorList>
    </citation>
    <scope>NUCLEOTIDE SEQUENCE [LARGE SCALE GENOMIC DNA]</scope>
    <source>
        <strain evidence="2 3">UAMH 7357</strain>
    </source>
</reference>
<sequence>MRCRPLPTETYPERPVTGLPQLKSLDGTAGLKPEPLDPPRSATLDSILVILAMAIIPLDSVVLPEIRAGGLPLVFPLCDMTWPMEEMPHDDKDRLLPTVTVADDNLYDNGNIEAPAEHPMDRIRNAGGGRMGHN</sequence>
<dbReference type="AlphaFoldDB" id="A0A2J6PNQ1"/>
<feature type="region of interest" description="Disordered" evidence="1">
    <location>
        <begin position="110"/>
        <end position="134"/>
    </location>
</feature>
<evidence type="ECO:0000313" key="3">
    <source>
        <dbReference type="Proteomes" id="UP000235672"/>
    </source>
</evidence>
<dbReference type="EMBL" id="KZ613512">
    <property type="protein sequence ID" value="PMD15658.1"/>
    <property type="molecule type" value="Genomic_DNA"/>
</dbReference>
<organism evidence="2 3">
    <name type="scientific">Hyaloscypha hepaticicola</name>
    <dbReference type="NCBI Taxonomy" id="2082293"/>
    <lineage>
        <taxon>Eukaryota</taxon>
        <taxon>Fungi</taxon>
        <taxon>Dikarya</taxon>
        <taxon>Ascomycota</taxon>
        <taxon>Pezizomycotina</taxon>
        <taxon>Leotiomycetes</taxon>
        <taxon>Helotiales</taxon>
        <taxon>Hyaloscyphaceae</taxon>
        <taxon>Hyaloscypha</taxon>
    </lineage>
</organism>
<dbReference type="Proteomes" id="UP000235672">
    <property type="component" value="Unassembled WGS sequence"/>
</dbReference>